<dbReference type="Proteomes" id="UP000281332">
    <property type="component" value="Unassembled WGS sequence"/>
</dbReference>
<evidence type="ECO:0000256" key="1">
    <source>
        <dbReference type="ARBA" id="ARBA00005622"/>
    </source>
</evidence>
<dbReference type="PANTHER" id="PTHR40841">
    <property type="entry name" value="SIDEROPHORE TRIACETYLFUSARININE C ESTERASE"/>
    <property type="match status" value="1"/>
</dbReference>
<dbReference type="GO" id="GO:0016788">
    <property type="term" value="F:hydrolase activity, acting on ester bonds"/>
    <property type="evidence" value="ECO:0007669"/>
    <property type="project" value="TreeGrafter"/>
</dbReference>
<dbReference type="SUPFAM" id="SSF53474">
    <property type="entry name" value="alpha/beta-Hydrolases"/>
    <property type="match status" value="1"/>
</dbReference>
<name>A0A3N4NV12_9GAMM</name>
<dbReference type="InterPro" id="IPR000801">
    <property type="entry name" value="Esterase-like"/>
</dbReference>
<proteinExistence type="inferred from homology"/>
<dbReference type="InterPro" id="IPR052558">
    <property type="entry name" value="Siderophore_Hydrolase_D"/>
</dbReference>
<comment type="similarity">
    <text evidence="1">Belongs to the esterase D family.</text>
</comment>
<evidence type="ECO:0000313" key="3">
    <source>
        <dbReference type="EMBL" id="RPD96886.1"/>
    </source>
</evidence>
<protein>
    <submittedName>
        <fullName evidence="3">Alpha/beta hydrolase</fullName>
    </submittedName>
</protein>
<dbReference type="AlphaFoldDB" id="A0A3N4NV12"/>
<dbReference type="OrthoDB" id="9784036at2"/>
<evidence type="ECO:0000313" key="4">
    <source>
        <dbReference type="Proteomes" id="UP000281332"/>
    </source>
</evidence>
<sequence length="283" mass="31095">MLIPVMQAEARPRMEPLGENIADRGSAFYQFSTRSFTSADGLRHYKVWLGVPKQARPAEGYPVLYLLDGNAAMARLSEDRLKKMADQKPPVLVAVGYNTRLPFDVQARALDYTPPGGKPGNAGQERYPGGGSHEFRELLLTQIVPWAETQATSNPQQRALWGHSFGGLFVLDTLYESSWFSHYFSAAPSLGWRHQRIVELAKRASAKSVTGKTLYLMAGDGESDQRRGMDLTEVNKADGTLIATLRNKGVNLNEMRYPGQTHGQLLPLSLDATLSIVSGSAGD</sequence>
<evidence type="ECO:0000256" key="2">
    <source>
        <dbReference type="ARBA" id="ARBA00022801"/>
    </source>
</evidence>
<accession>A0A3N4NV12</accession>
<dbReference type="PANTHER" id="PTHR40841:SF2">
    <property type="entry name" value="SIDEROPHORE-DEGRADING ESTERASE (EUROFUNG)"/>
    <property type="match status" value="1"/>
</dbReference>
<gene>
    <name evidence="3" type="ORF">BBB56_18050</name>
</gene>
<organism evidence="3 4">
    <name type="scientific">Candidatus Pantoea deserta</name>
    <dbReference type="NCBI Taxonomy" id="1869313"/>
    <lineage>
        <taxon>Bacteria</taxon>
        <taxon>Pseudomonadati</taxon>
        <taxon>Pseudomonadota</taxon>
        <taxon>Gammaproteobacteria</taxon>
        <taxon>Enterobacterales</taxon>
        <taxon>Erwiniaceae</taxon>
        <taxon>Pantoea</taxon>
    </lineage>
</organism>
<reference evidence="3 4" key="1">
    <citation type="submission" date="2018-11" db="EMBL/GenBank/DDBJ databases">
        <title>Whole genome sequencing of Pantoea sp. RIT388.</title>
        <authorList>
            <person name="Gan H.M."/>
            <person name="Hudson A.O."/>
        </authorList>
    </citation>
    <scope>NUCLEOTIDE SEQUENCE [LARGE SCALE GENOMIC DNA]</scope>
    <source>
        <strain evidence="3 4">RIT388</strain>
    </source>
</reference>
<keyword evidence="4" id="KW-1185">Reference proteome</keyword>
<dbReference type="EMBL" id="RMVG01000016">
    <property type="protein sequence ID" value="RPD96886.1"/>
    <property type="molecule type" value="Genomic_DNA"/>
</dbReference>
<dbReference type="Gene3D" id="3.40.50.1820">
    <property type="entry name" value="alpha/beta hydrolase"/>
    <property type="match status" value="1"/>
</dbReference>
<dbReference type="InterPro" id="IPR029058">
    <property type="entry name" value="AB_hydrolase_fold"/>
</dbReference>
<comment type="caution">
    <text evidence="3">The sequence shown here is derived from an EMBL/GenBank/DDBJ whole genome shotgun (WGS) entry which is preliminary data.</text>
</comment>
<keyword evidence="2 3" id="KW-0378">Hydrolase</keyword>
<dbReference type="Pfam" id="PF00756">
    <property type="entry name" value="Esterase"/>
    <property type="match status" value="1"/>
</dbReference>